<evidence type="ECO:0000256" key="10">
    <source>
        <dbReference type="PIRNR" id="PIRNR005514"/>
    </source>
</evidence>
<dbReference type="InterPro" id="IPR008689">
    <property type="entry name" value="ATP_synth_F0_dsu_mt"/>
</dbReference>
<dbReference type="GO" id="GO:0015078">
    <property type="term" value="F:proton transmembrane transporter activity"/>
    <property type="evidence" value="ECO:0007669"/>
    <property type="project" value="InterPro"/>
</dbReference>
<dbReference type="GO" id="GO:0015986">
    <property type="term" value="P:proton motive force-driven ATP synthesis"/>
    <property type="evidence" value="ECO:0007669"/>
    <property type="project" value="UniProtKB-UniRule"/>
</dbReference>
<keyword evidence="3 10" id="KW-0813">Transport</keyword>
<protein>
    <recommendedName>
        <fullName evidence="10">ATP synthase subunit d, mitochondrial</fullName>
    </recommendedName>
</protein>
<keyword evidence="4" id="KW-0138">CF(0)</keyword>
<dbReference type="AlphaFoldDB" id="A0A3M7TAE3"/>
<keyword evidence="8 10" id="KW-0496">Mitochondrion</keyword>
<dbReference type="PIRSF" id="PIRSF005514">
    <property type="entry name" value="ATPase_F0_D_mt"/>
    <property type="match status" value="1"/>
</dbReference>
<evidence type="ECO:0000256" key="2">
    <source>
        <dbReference type="ARBA" id="ARBA00006842"/>
    </source>
</evidence>
<keyword evidence="7 10" id="KW-0406">Ion transport</keyword>
<proteinExistence type="inferred from homology"/>
<dbReference type="SUPFAM" id="SSF161065">
    <property type="entry name" value="ATP synthase D chain-like"/>
    <property type="match status" value="1"/>
</dbReference>
<dbReference type="Pfam" id="PF05873">
    <property type="entry name" value="Mt_ATP-synt_D"/>
    <property type="match status" value="1"/>
</dbReference>
<comment type="caution">
    <text evidence="11">The sequence shown here is derived from an EMBL/GenBank/DDBJ whole genome shotgun (WGS) entry which is preliminary data.</text>
</comment>
<keyword evidence="6 10" id="KW-0999">Mitochondrion inner membrane</keyword>
<dbReference type="Proteomes" id="UP000276133">
    <property type="component" value="Unassembled WGS sequence"/>
</dbReference>
<evidence type="ECO:0000256" key="6">
    <source>
        <dbReference type="ARBA" id="ARBA00022792"/>
    </source>
</evidence>
<keyword evidence="5 10" id="KW-0375">Hydrogen ion transport</keyword>
<evidence type="ECO:0000313" key="12">
    <source>
        <dbReference type="Proteomes" id="UP000276133"/>
    </source>
</evidence>
<organism evidence="11 12">
    <name type="scientific">Brachionus plicatilis</name>
    <name type="common">Marine rotifer</name>
    <name type="synonym">Brachionus muelleri</name>
    <dbReference type="NCBI Taxonomy" id="10195"/>
    <lineage>
        <taxon>Eukaryota</taxon>
        <taxon>Metazoa</taxon>
        <taxon>Spiralia</taxon>
        <taxon>Gnathifera</taxon>
        <taxon>Rotifera</taxon>
        <taxon>Eurotatoria</taxon>
        <taxon>Monogononta</taxon>
        <taxon>Pseudotrocha</taxon>
        <taxon>Ploima</taxon>
        <taxon>Brachionidae</taxon>
        <taxon>Brachionus</taxon>
    </lineage>
</organism>
<evidence type="ECO:0000256" key="3">
    <source>
        <dbReference type="ARBA" id="ARBA00022448"/>
    </source>
</evidence>
<dbReference type="OrthoDB" id="35799at2759"/>
<evidence type="ECO:0000256" key="5">
    <source>
        <dbReference type="ARBA" id="ARBA00022781"/>
    </source>
</evidence>
<reference evidence="11 12" key="1">
    <citation type="journal article" date="2018" name="Sci. Rep.">
        <title>Genomic signatures of local adaptation to the degree of environmental predictability in rotifers.</title>
        <authorList>
            <person name="Franch-Gras L."/>
            <person name="Hahn C."/>
            <person name="Garcia-Roger E.M."/>
            <person name="Carmona M.J."/>
            <person name="Serra M."/>
            <person name="Gomez A."/>
        </authorList>
    </citation>
    <scope>NUCLEOTIDE SEQUENCE [LARGE SCALE GENOMIC DNA]</scope>
    <source>
        <strain evidence="11">HYR1</strain>
    </source>
</reference>
<keyword evidence="12" id="KW-1185">Reference proteome</keyword>
<name>A0A3M7TAE3_BRAPC</name>
<dbReference type="GO" id="GO:0045259">
    <property type="term" value="C:proton-transporting ATP synthase complex"/>
    <property type="evidence" value="ECO:0007669"/>
    <property type="project" value="UniProtKB-KW"/>
</dbReference>
<dbReference type="EMBL" id="REGN01000046">
    <property type="protein sequence ID" value="RNA44878.1"/>
    <property type="molecule type" value="Genomic_DNA"/>
</dbReference>
<comment type="similarity">
    <text evidence="2 10">Belongs to the ATPase d subunit family.</text>
</comment>
<dbReference type="GO" id="GO:0005743">
    <property type="term" value="C:mitochondrial inner membrane"/>
    <property type="evidence" value="ECO:0007669"/>
    <property type="project" value="UniProtKB-SubCell"/>
</dbReference>
<evidence type="ECO:0000256" key="9">
    <source>
        <dbReference type="ARBA" id="ARBA00023136"/>
    </source>
</evidence>
<keyword evidence="9 10" id="KW-0472">Membrane</keyword>
<dbReference type="Gene3D" id="6.10.280.70">
    <property type="match status" value="1"/>
</dbReference>
<evidence type="ECO:0000313" key="11">
    <source>
        <dbReference type="EMBL" id="RNA44878.1"/>
    </source>
</evidence>
<evidence type="ECO:0000256" key="4">
    <source>
        <dbReference type="ARBA" id="ARBA00022547"/>
    </source>
</evidence>
<dbReference type="PANTHER" id="PTHR12700">
    <property type="entry name" value="ATP SYNTHASE SUBUNIT D, MITOCHONDRIAL"/>
    <property type="match status" value="1"/>
</dbReference>
<comment type="subcellular location">
    <subcellularLocation>
        <location evidence="1 10">Mitochondrion inner membrane</location>
    </subcellularLocation>
</comment>
<comment type="function">
    <text evidence="10">Mitochondrial membrane ATP synthase (F(1)F(0) ATP synthase or Complex V) produces ATP from ADP in the presence of a proton gradient across the membrane which is generated by electron transport complexes of the respiratory chain. F-type ATPases consist of two structural domains, F(1) - containing the extramembraneous catalytic core, and F(0) - containing the membrane proton channel, linked together by a central stalk and a peripheral stalk. During catalysis, ATP synthesis in the catalytic domain of F(1) is coupled via a rotary mechanism of the central stalk subunits to proton translocation.</text>
</comment>
<evidence type="ECO:0000256" key="7">
    <source>
        <dbReference type="ARBA" id="ARBA00023065"/>
    </source>
</evidence>
<evidence type="ECO:0000256" key="8">
    <source>
        <dbReference type="ARBA" id="ARBA00023128"/>
    </source>
</evidence>
<dbReference type="InterPro" id="IPR036228">
    <property type="entry name" value="ATP_synth_F0_dsu_sf_mt"/>
</dbReference>
<accession>A0A3M7TAE3</accession>
<sequence>MAARRVSKSSVDWAKLQKVLPQGQQSIYSNLLAKNYQYTSVIASLPDNLPKIDFESYRKQLANPSAIDKLEKGYLAFQAPYPKDTENAVSKIDQSEKEEVARLTEFLKQISQATETLKAEKFKLNNIPPLEEMTMELDAYYFPEKADIYKSILEEEDAYAKILEAKKKGHHH</sequence>
<evidence type="ECO:0000256" key="1">
    <source>
        <dbReference type="ARBA" id="ARBA00004273"/>
    </source>
</evidence>
<gene>
    <name evidence="11" type="ORF">BpHYR1_034829</name>
</gene>
<dbReference type="STRING" id="10195.A0A3M7TAE3"/>